<evidence type="ECO:0000256" key="1">
    <source>
        <dbReference type="PROSITE-ProRule" id="PRU00278"/>
    </source>
</evidence>
<evidence type="ECO:0000313" key="5">
    <source>
        <dbReference type="Proteomes" id="UP001597476"/>
    </source>
</evidence>
<dbReference type="GO" id="GO:0003755">
    <property type="term" value="F:peptidyl-prolyl cis-trans isomerase activity"/>
    <property type="evidence" value="ECO:0007669"/>
    <property type="project" value="UniProtKB-EC"/>
</dbReference>
<dbReference type="RefSeq" id="WP_380293559.1">
    <property type="nucleotide sequence ID" value="NZ_JBHULY010000039.1"/>
</dbReference>
<reference evidence="5" key="1">
    <citation type="journal article" date="2019" name="Int. J. Syst. Evol. Microbiol.">
        <title>The Global Catalogue of Microorganisms (GCM) 10K type strain sequencing project: providing services to taxonomists for standard genome sequencing and annotation.</title>
        <authorList>
            <consortium name="The Broad Institute Genomics Platform"/>
            <consortium name="The Broad Institute Genome Sequencing Center for Infectious Disease"/>
            <person name="Wu L."/>
            <person name="Ma J."/>
        </authorList>
    </citation>
    <scope>NUCLEOTIDE SEQUENCE [LARGE SCALE GENOMIC DNA]</scope>
    <source>
        <strain evidence="5">KCTC 42398</strain>
    </source>
</reference>
<comment type="caution">
    <text evidence="4">The sequence shown here is derived from an EMBL/GenBank/DDBJ whole genome shotgun (WGS) entry which is preliminary data.</text>
</comment>
<sequence length="212" mass="24269">MKQRLLFIAIVLISFSSQGQNSTEEALLSVETQEQAKDFIENKYAFESKIFTFNEEKHKTQLATALFKLQKGQVKSVETQREKTLYKILEKTSKTYYRVAYIVLDGSTYSYKSIQNLRNNLIEKHTNGTPFSALAHQYSMDDNAKKGGDTGWFTIGDLSASFEEAIITQSRGLEDIYTIDLAPEQLYYLVLQTHEPKDISEIKVLKIVEPTE</sequence>
<accession>A0ABW5TE38</accession>
<name>A0ABW5TE38_9FLAO</name>
<evidence type="ECO:0000256" key="2">
    <source>
        <dbReference type="SAM" id="SignalP"/>
    </source>
</evidence>
<feature type="chain" id="PRO_5046952251" evidence="2">
    <location>
        <begin position="20"/>
        <end position="212"/>
    </location>
</feature>
<dbReference type="SUPFAM" id="SSF54534">
    <property type="entry name" value="FKBP-like"/>
    <property type="match status" value="1"/>
</dbReference>
<feature type="domain" description="PpiC" evidence="3">
    <location>
        <begin position="94"/>
        <end position="172"/>
    </location>
</feature>
<organism evidence="4 5">
    <name type="scientific">Hyunsoonleella rubra</name>
    <dbReference type="NCBI Taxonomy" id="1737062"/>
    <lineage>
        <taxon>Bacteria</taxon>
        <taxon>Pseudomonadati</taxon>
        <taxon>Bacteroidota</taxon>
        <taxon>Flavobacteriia</taxon>
        <taxon>Flavobacteriales</taxon>
        <taxon>Flavobacteriaceae</taxon>
    </lineage>
</organism>
<feature type="signal peptide" evidence="2">
    <location>
        <begin position="1"/>
        <end position="19"/>
    </location>
</feature>
<dbReference type="Proteomes" id="UP001597476">
    <property type="component" value="Unassembled WGS sequence"/>
</dbReference>
<keyword evidence="2" id="KW-0732">Signal</keyword>
<dbReference type="InterPro" id="IPR000297">
    <property type="entry name" value="PPIase_PpiC"/>
</dbReference>
<keyword evidence="1 4" id="KW-0413">Isomerase</keyword>
<evidence type="ECO:0000313" key="4">
    <source>
        <dbReference type="EMBL" id="MFD2727571.1"/>
    </source>
</evidence>
<keyword evidence="1" id="KW-0697">Rotamase</keyword>
<gene>
    <name evidence="4" type="ORF">ACFSR8_15200</name>
</gene>
<protein>
    <submittedName>
        <fullName evidence="4">Peptidylprolyl isomerase</fullName>
        <ecNumber evidence="4">5.2.1.8</ecNumber>
    </submittedName>
</protein>
<dbReference type="EMBL" id="JBHULY010000039">
    <property type="protein sequence ID" value="MFD2727571.1"/>
    <property type="molecule type" value="Genomic_DNA"/>
</dbReference>
<dbReference type="InterPro" id="IPR046357">
    <property type="entry name" value="PPIase_dom_sf"/>
</dbReference>
<evidence type="ECO:0000259" key="3">
    <source>
        <dbReference type="PROSITE" id="PS50198"/>
    </source>
</evidence>
<dbReference type="Pfam" id="PF13616">
    <property type="entry name" value="Rotamase_3"/>
    <property type="match status" value="1"/>
</dbReference>
<dbReference type="EC" id="5.2.1.8" evidence="4"/>
<dbReference type="PROSITE" id="PS50198">
    <property type="entry name" value="PPIC_PPIASE_2"/>
    <property type="match status" value="1"/>
</dbReference>
<proteinExistence type="predicted"/>
<keyword evidence="5" id="KW-1185">Reference proteome</keyword>
<dbReference type="Gene3D" id="3.10.50.40">
    <property type="match status" value="1"/>
</dbReference>